<dbReference type="InterPro" id="IPR003743">
    <property type="entry name" value="Zf-RING_7"/>
</dbReference>
<dbReference type="Pfam" id="PF02591">
    <property type="entry name" value="Zn_ribbon_9"/>
    <property type="match status" value="1"/>
</dbReference>
<proteinExistence type="predicted"/>
<dbReference type="Gene3D" id="1.10.287.1490">
    <property type="match status" value="1"/>
</dbReference>
<name>A0A9D2TR83_9CORY</name>
<evidence type="ECO:0008006" key="6">
    <source>
        <dbReference type="Google" id="ProtNLM"/>
    </source>
</evidence>
<keyword evidence="1" id="KW-0175">Coiled coil</keyword>
<gene>
    <name evidence="4" type="ORF">H9751_11780</name>
</gene>
<protein>
    <recommendedName>
        <fullName evidence="6">C4-type zinc ribbon domain-containing protein</fullName>
    </recommendedName>
</protein>
<comment type="caution">
    <text evidence="4">The sequence shown here is derived from an EMBL/GenBank/DDBJ whole genome shotgun (WGS) entry which is preliminary data.</text>
</comment>
<reference evidence="4" key="2">
    <citation type="submission" date="2021-04" db="EMBL/GenBank/DDBJ databases">
        <authorList>
            <person name="Gilroy R."/>
        </authorList>
    </citation>
    <scope>NUCLEOTIDE SEQUENCE</scope>
    <source>
        <strain evidence="4">ChiHjej13B12-4958</strain>
    </source>
</reference>
<sequence>MTDSVSGVPTVLRELTEVDDRARSLTARRQALPDTEQVTALTADVDRRHSELAGLRRRSDDLDSTVRRLRQDASRLRERRREDIDGLRSVTDIERRRDLRHDLTVAERRLGEVEEAMEREERLLAAFISTDGEPDKVTAAVVALETAVAERDRARDVEKAVLADIDRQLEDLAAASSALRDRLPQDVRARYEEAERSTGAGAALLAGNLCRSCFMSLDPQSLARIIAAPQDQLVTCPECDCLLIREDS</sequence>
<dbReference type="EMBL" id="DWVP01000024">
    <property type="protein sequence ID" value="HJC86190.1"/>
    <property type="molecule type" value="Genomic_DNA"/>
</dbReference>
<evidence type="ECO:0000313" key="5">
    <source>
        <dbReference type="Proteomes" id="UP000823858"/>
    </source>
</evidence>
<evidence type="ECO:0000259" key="3">
    <source>
        <dbReference type="Pfam" id="PF24481"/>
    </source>
</evidence>
<feature type="domain" description="C4-type zinc ribbon" evidence="2">
    <location>
        <begin position="210"/>
        <end position="243"/>
    </location>
</feature>
<accession>A0A9D2TR83</accession>
<organism evidence="4 5">
    <name type="scientific">Candidatus Corynebacterium faecigallinarum</name>
    <dbReference type="NCBI Taxonomy" id="2838528"/>
    <lineage>
        <taxon>Bacteria</taxon>
        <taxon>Bacillati</taxon>
        <taxon>Actinomycetota</taxon>
        <taxon>Actinomycetes</taxon>
        <taxon>Mycobacteriales</taxon>
        <taxon>Corynebacteriaceae</taxon>
        <taxon>Corynebacterium</taxon>
    </lineage>
</organism>
<dbReference type="Proteomes" id="UP000823858">
    <property type="component" value="Unassembled WGS sequence"/>
</dbReference>
<dbReference type="InterPro" id="IPR056003">
    <property type="entry name" value="CT398_CC_hairpin"/>
</dbReference>
<evidence type="ECO:0000313" key="4">
    <source>
        <dbReference type="EMBL" id="HJC86190.1"/>
    </source>
</evidence>
<evidence type="ECO:0000259" key="2">
    <source>
        <dbReference type="Pfam" id="PF02591"/>
    </source>
</evidence>
<feature type="coiled-coil region" evidence="1">
    <location>
        <begin position="52"/>
        <end position="123"/>
    </location>
</feature>
<feature type="domain" description="CT398-like coiled coil hairpin" evidence="3">
    <location>
        <begin position="15"/>
        <end position="198"/>
    </location>
</feature>
<reference evidence="4" key="1">
    <citation type="journal article" date="2021" name="PeerJ">
        <title>Extensive microbial diversity within the chicken gut microbiome revealed by metagenomics and culture.</title>
        <authorList>
            <person name="Gilroy R."/>
            <person name="Ravi A."/>
            <person name="Getino M."/>
            <person name="Pursley I."/>
            <person name="Horton D.L."/>
            <person name="Alikhan N.F."/>
            <person name="Baker D."/>
            <person name="Gharbi K."/>
            <person name="Hall N."/>
            <person name="Watson M."/>
            <person name="Adriaenssens E.M."/>
            <person name="Foster-Nyarko E."/>
            <person name="Jarju S."/>
            <person name="Secka A."/>
            <person name="Antonio M."/>
            <person name="Oren A."/>
            <person name="Chaudhuri R.R."/>
            <person name="La Ragione R."/>
            <person name="Hildebrand F."/>
            <person name="Pallen M.J."/>
        </authorList>
    </citation>
    <scope>NUCLEOTIDE SEQUENCE</scope>
    <source>
        <strain evidence="4">ChiHjej13B12-4958</strain>
    </source>
</reference>
<dbReference type="AlphaFoldDB" id="A0A9D2TR83"/>
<dbReference type="Pfam" id="PF24481">
    <property type="entry name" value="CT398_CC"/>
    <property type="match status" value="1"/>
</dbReference>
<evidence type="ECO:0000256" key="1">
    <source>
        <dbReference type="SAM" id="Coils"/>
    </source>
</evidence>